<sequence length="129" mass="14603">MRRLRIKDIGQIVSGSTPSRSTKEYWNGNIPWVTPKELTRLDTPYLNDSQEKITEEGYKSCSARILPKGSILFSSRAPIGLVAVTNIEVCTNQGFKSIIPNEDIDSLYLYYALKHYKRELNLLGTGTTF</sequence>
<comment type="caution">
    <text evidence="5">The sequence shown here is derived from an EMBL/GenBank/DDBJ whole genome shotgun (WGS) entry which is preliminary data.</text>
</comment>
<keyword evidence="5" id="KW-0540">Nuclease</keyword>
<keyword evidence="6" id="KW-1185">Reference proteome</keyword>
<evidence type="ECO:0000259" key="4">
    <source>
        <dbReference type="Pfam" id="PF01420"/>
    </source>
</evidence>
<dbReference type="RefSeq" id="WP_198174999.1">
    <property type="nucleotide sequence ID" value="NZ_WPIN01000018.1"/>
</dbReference>
<dbReference type="PANTHER" id="PTHR30408:SF12">
    <property type="entry name" value="TYPE I RESTRICTION ENZYME MJAVIII SPECIFICITY SUBUNIT"/>
    <property type="match status" value="1"/>
</dbReference>
<dbReference type="GO" id="GO:0009307">
    <property type="term" value="P:DNA restriction-modification system"/>
    <property type="evidence" value="ECO:0007669"/>
    <property type="project" value="UniProtKB-KW"/>
</dbReference>
<keyword evidence="3" id="KW-0238">DNA-binding</keyword>
<dbReference type="PANTHER" id="PTHR30408">
    <property type="entry name" value="TYPE-1 RESTRICTION ENZYME ECOKI SPECIFICITY PROTEIN"/>
    <property type="match status" value="1"/>
</dbReference>
<feature type="non-terminal residue" evidence="5">
    <location>
        <position position="129"/>
    </location>
</feature>
<comment type="similarity">
    <text evidence="1">Belongs to the type-I restriction system S methylase family.</text>
</comment>
<proteinExistence type="inferred from homology"/>
<dbReference type="SUPFAM" id="SSF116734">
    <property type="entry name" value="DNA methylase specificity domain"/>
    <property type="match status" value="1"/>
</dbReference>
<dbReference type="GO" id="GO:0004519">
    <property type="term" value="F:endonuclease activity"/>
    <property type="evidence" value="ECO:0007669"/>
    <property type="project" value="UniProtKB-KW"/>
</dbReference>
<evidence type="ECO:0000313" key="5">
    <source>
        <dbReference type="EMBL" id="MVM34737.1"/>
    </source>
</evidence>
<evidence type="ECO:0000256" key="3">
    <source>
        <dbReference type="ARBA" id="ARBA00023125"/>
    </source>
</evidence>
<keyword evidence="5" id="KW-0255">Endonuclease</keyword>
<dbReference type="EMBL" id="WPIN01000018">
    <property type="protein sequence ID" value="MVM34737.1"/>
    <property type="molecule type" value="Genomic_DNA"/>
</dbReference>
<keyword evidence="2" id="KW-0680">Restriction system</keyword>
<gene>
    <name evidence="5" type="ORF">GO755_32210</name>
</gene>
<evidence type="ECO:0000256" key="1">
    <source>
        <dbReference type="ARBA" id="ARBA00010923"/>
    </source>
</evidence>
<dbReference type="InterPro" id="IPR044946">
    <property type="entry name" value="Restrct_endonuc_typeI_TRD_sf"/>
</dbReference>
<accession>A0A7K1SLR1</accession>
<feature type="domain" description="Type I restriction modification DNA specificity" evidence="4">
    <location>
        <begin position="5"/>
        <end position="127"/>
    </location>
</feature>
<dbReference type="InterPro" id="IPR000055">
    <property type="entry name" value="Restrct_endonuc_typeI_TRD"/>
</dbReference>
<dbReference type="Proteomes" id="UP000436006">
    <property type="component" value="Unassembled WGS sequence"/>
</dbReference>
<dbReference type="Gene3D" id="3.90.220.20">
    <property type="entry name" value="DNA methylase specificity domains"/>
    <property type="match status" value="1"/>
</dbReference>
<dbReference type="Pfam" id="PF01420">
    <property type="entry name" value="Methylase_S"/>
    <property type="match status" value="1"/>
</dbReference>
<reference evidence="5 6" key="1">
    <citation type="submission" date="2019-12" db="EMBL/GenBank/DDBJ databases">
        <title>Spirosoma sp. HMF4905 genome sequencing and assembly.</title>
        <authorList>
            <person name="Kang H."/>
            <person name="Cha I."/>
            <person name="Kim H."/>
            <person name="Joh K."/>
        </authorList>
    </citation>
    <scope>NUCLEOTIDE SEQUENCE [LARGE SCALE GENOMIC DNA]</scope>
    <source>
        <strain evidence="5 6">HMF4905</strain>
    </source>
</reference>
<keyword evidence="5" id="KW-0378">Hydrolase</keyword>
<evidence type="ECO:0000313" key="6">
    <source>
        <dbReference type="Proteomes" id="UP000436006"/>
    </source>
</evidence>
<protein>
    <submittedName>
        <fullName evidence="5">Restriction endonuclease subunit S</fullName>
    </submittedName>
</protein>
<dbReference type="InterPro" id="IPR052021">
    <property type="entry name" value="Type-I_RS_S_subunit"/>
</dbReference>
<evidence type="ECO:0000256" key="2">
    <source>
        <dbReference type="ARBA" id="ARBA00022747"/>
    </source>
</evidence>
<dbReference type="AlphaFoldDB" id="A0A7K1SLR1"/>
<dbReference type="CDD" id="cd17273">
    <property type="entry name" value="RMtype1_S_EcoJA69PI-TRD1-CR1_like"/>
    <property type="match status" value="1"/>
</dbReference>
<dbReference type="GO" id="GO:0003677">
    <property type="term" value="F:DNA binding"/>
    <property type="evidence" value="ECO:0007669"/>
    <property type="project" value="UniProtKB-KW"/>
</dbReference>
<name>A0A7K1SLR1_9BACT</name>
<organism evidence="5 6">
    <name type="scientific">Spirosoma arboris</name>
    <dbReference type="NCBI Taxonomy" id="2682092"/>
    <lineage>
        <taxon>Bacteria</taxon>
        <taxon>Pseudomonadati</taxon>
        <taxon>Bacteroidota</taxon>
        <taxon>Cytophagia</taxon>
        <taxon>Cytophagales</taxon>
        <taxon>Cytophagaceae</taxon>
        <taxon>Spirosoma</taxon>
    </lineage>
</organism>